<proteinExistence type="predicted"/>
<feature type="compositionally biased region" description="Low complexity" evidence="1">
    <location>
        <begin position="62"/>
        <end position="81"/>
    </location>
</feature>
<gene>
    <name evidence="2" type="primary">P0724B10.32</name>
</gene>
<name>Q6YVI5_ORYSJ</name>
<protein>
    <submittedName>
        <fullName evidence="2">Uncharacterized protein</fullName>
    </submittedName>
</protein>
<dbReference type="AlphaFoldDB" id="Q6YVI5"/>
<evidence type="ECO:0000313" key="2">
    <source>
        <dbReference type="EMBL" id="BAD08080.1"/>
    </source>
</evidence>
<dbReference type="Proteomes" id="UP000000763">
    <property type="component" value="Chromosome 2"/>
</dbReference>
<sequence>MSTQALTQGRRMQIHWLGEKEASEDSEDPNFGRSGRSEGSSFTDHKRKRKHAWPLSPSQAFGRTPYRRGGVTVGRVNGARRMMIRQKRSDRVGQARSDRGRTRAERTRPAAHPDSITDRTASEVWRWQLCVEERWRGWTTTATARGVRRERLSRWSVPLSERAAG</sequence>
<evidence type="ECO:0000256" key="1">
    <source>
        <dbReference type="SAM" id="MobiDB-lite"/>
    </source>
</evidence>
<evidence type="ECO:0000313" key="3">
    <source>
        <dbReference type="Proteomes" id="UP000000763"/>
    </source>
</evidence>
<feature type="region of interest" description="Disordered" evidence="1">
    <location>
        <begin position="1"/>
        <end position="115"/>
    </location>
</feature>
<reference evidence="3" key="1">
    <citation type="journal article" date="2005" name="Nature">
        <title>The map-based sequence of the rice genome.</title>
        <authorList>
            <consortium name="International rice genome sequencing project (IRGSP)"/>
            <person name="Matsumoto T."/>
            <person name="Wu J."/>
            <person name="Kanamori H."/>
            <person name="Katayose Y."/>
            <person name="Fujisawa M."/>
            <person name="Namiki N."/>
            <person name="Mizuno H."/>
            <person name="Yamamoto K."/>
            <person name="Antonio B.A."/>
            <person name="Baba T."/>
            <person name="Sakata K."/>
            <person name="Nagamura Y."/>
            <person name="Aoki H."/>
            <person name="Arikawa K."/>
            <person name="Arita K."/>
            <person name="Bito T."/>
            <person name="Chiden Y."/>
            <person name="Fujitsuka N."/>
            <person name="Fukunaka R."/>
            <person name="Hamada M."/>
            <person name="Harada C."/>
            <person name="Hayashi A."/>
            <person name="Hijishita S."/>
            <person name="Honda M."/>
            <person name="Hosokawa S."/>
            <person name="Ichikawa Y."/>
            <person name="Idonuma A."/>
            <person name="Iijima M."/>
            <person name="Ikeda M."/>
            <person name="Ikeno M."/>
            <person name="Ito K."/>
            <person name="Ito S."/>
            <person name="Ito T."/>
            <person name="Ito Y."/>
            <person name="Ito Y."/>
            <person name="Iwabuchi A."/>
            <person name="Kamiya K."/>
            <person name="Karasawa W."/>
            <person name="Kurita K."/>
            <person name="Katagiri S."/>
            <person name="Kikuta A."/>
            <person name="Kobayashi H."/>
            <person name="Kobayashi N."/>
            <person name="Machita K."/>
            <person name="Maehara T."/>
            <person name="Masukawa M."/>
            <person name="Mizubayashi T."/>
            <person name="Mukai Y."/>
            <person name="Nagasaki H."/>
            <person name="Nagata Y."/>
            <person name="Naito S."/>
            <person name="Nakashima M."/>
            <person name="Nakama Y."/>
            <person name="Nakamichi Y."/>
            <person name="Nakamura M."/>
            <person name="Meguro A."/>
            <person name="Negishi M."/>
            <person name="Ohta I."/>
            <person name="Ohta T."/>
            <person name="Okamoto M."/>
            <person name="Ono N."/>
            <person name="Saji S."/>
            <person name="Sakaguchi M."/>
            <person name="Sakai K."/>
            <person name="Shibata M."/>
            <person name="Shimokawa T."/>
            <person name="Song J."/>
            <person name="Takazaki Y."/>
            <person name="Terasawa K."/>
            <person name="Tsugane M."/>
            <person name="Tsuji K."/>
            <person name="Ueda S."/>
            <person name="Waki K."/>
            <person name="Yamagata H."/>
            <person name="Yamamoto M."/>
            <person name="Yamamoto S."/>
            <person name="Yamane H."/>
            <person name="Yoshiki S."/>
            <person name="Yoshihara R."/>
            <person name="Yukawa K."/>
            <person name="Zhong H."/>
            <person name="Yano M."/>
            <person name="Yuan Q."/>
            <person name="Ouyang S."/>
            <person name="Liu J."/>
            <person name="Jones K.M."/>
            <person name="Gansberger K."/>
            <person name="Moffat K."/>
            <person name="Hill J."/>
            <person name="Bera J."/>
            <person name="Fadrosh D."/>
            <person name="Jin S."/>
            <person name="Johri S."/>
            <person name="Kim M."/>
            <person name="Overton L."/>
            <person name="Reardon M."/>
            <person name="Tsitrin T."/>
            <person name="Vuong H."/>
            <person name="Weaver B."/>
            <person name="Ciecko A."/>
            <person name="Tallon L."/>
            <person name="Jackson J."/>
            <person name="Pai G."/>
            <person name="Aken S.V."/>
            <person name="Utterback T."/>
            <person name="Reidmuller S."/>
            <person name="Feldblyum T."/>
            <person name="Hsiao J."/>
            <person name="Zismann V."/>
            <person name="Iobst S."/>
            <person name="de Vazeille A.R."/>
            <person name="Buell C.R."/>
            <person name="Ying K."/>
            <person name="Li Y."/>
            <person name="Lu T."/>
            <person name="Huang Y."/>
            <person name="Zhao Q."/>
            <person name="Feng Q."/>
            <person name="Zhang L."/>
            <person name="Zhu J."/>
            <person name="Weng Q."/>
            <person name="Mu J."/>
            <person name="Lu Y."/>
            <person name="Fan D."/>
            <person name="Liu Y."/>
            <person name="Guan J."/>
            <person name="Zhang Y."/>
            <person name="Yu S."/>
            <person name="Liu X."/>
            <person name="Zhang Y."/>
            <person name="Hong G."/>
            <person name="Han B."/>
            <person name="Choisne N."/>
            <person name="Demange N."/>
            <person name="Orjeda G."/>
            <person name="Samain S."/>
            <person name="Cattolico L."/>
            <person name="Pelletier E."/>
            <person name="Couloux A."/>
            <person name="Segurens B."/>
            <person name="Wincker P."/>
            <person name="D'Hont A."/>
            <person name="Scarpelli C."/>
            <person name="Weissenbach J."/>
            <person name="Salanoubat M."/>
            <person name="Quetier F."/>
            <person name="Yu Y."/>
            <person name="Kim H.R."/>
            <person name="Rambo T."/>
            <person name="Currie J."/>
            <person name="Collura K."/>
            <person name="Luo M."/>
            <person name="Yang T."/>
            <person name="Ammiraju J.S.S."/>
            <person name="Engler F."/>
            <person name="Soderlund C."/>
            <person name="Wing R.A."/>
            <person name="Palmer L.E."/>
            <person name="de la Bastide M."/>
            <person name="Spiegel L."/>
            <person name="Nascimento L."/>
            <person name="Zutavern T."/>
            <person name="O'Shaughnessy A."/>
            <person name="Dike S."/>
            <person name="Dedhia N."/>
            <person name="Preston R."/>
            <person name="Balija V."/>
            <person name="McCombie W.R."/>
            <person name="Chow T."/>
            <person name="Chen H."/>
            <person name="Chung M."/>
            <person name="Chen C."/>
            <person name="Shaw J."/>
            <person name="Wu H."/>
            <person name="Hsiao K."/>
            <person name="Chao Y."/>
            <person name="Chu M."/>
            <person name="Cheng C."/>
            <person name="Hour A."/>
            <person name="Lee P."/>
            <person name="Lin S."/>
            <person name="Lin Y."/>
            <person name="Liou J."/>
            <person name="Liu S."/>
            <person name="Hsing Y."/>
            <person name="Raghuvanshi S."/>
            <person name="Mohanty A."/>
            <person name="Bharti A.K."/>
            <person name="Gaur A."/>
            <person name="Gupta V."/>
            <person name="Kumar D."/>
            <person name="Ravi V."/>
            <person name="Vij S."/>
            <person name="Kapur A."/>
            <person name="Khurana P."/>
            <person name="Khurana P."/>
            <person name="Khurana J.P."/>
            <person name="Tyagi A.K."/>
            <person name="Gaikwad K."/>
            <person name="Singh A."/>
            <person name="Dalal V."/>
            <person name="Srivastava S."/>
            <person name="Dixit A."/>
            <person name="Pal A.K."/>
            <person name="Ghazi I.A."/>
            <person name="Yadav M."/>
            <person name="Pandit A."/>
            <person name="Bhargava A."/>
            <person name="Sureshbabu K."/>
            <person name="Batra K."/>
            <person name="Sharma T.R."/>
            <person name="Mohapatra T."/>
            <person name="Singh N.K."/>
            <person name="Messing J."/>
            <person name="Nelson A.B."/>
            <person name="Fuks G."/>
            <person name="Kavchok S."/>
            <person name="Keizer G."/>
            <person name="Linton E."/>
            <person name="Llaca V."/>
            <person name="Song R."/>
            <person name="Tanyolac B."/>
            <person name="Young S."/>
            <person name="Ho-Il K."/>
            <person name="Hahn J.H."/>
            <person name="Sangsakoo G."/>
            <person name="Vanavichit A."/>
            <person name="de Mattos Luiz.A.T."/>
            <person name="Zimmer P.D."/>
            <person name="Malone G."/>
            <person name="Dellagostin O."/>
            <person name="de Oliveira A.C."/>
            <person name="Bevan M."/>
            <person name="Bancroft I."/>
            <person name="Minx P."/>
            <person name="Cordum H."/>
            <person name="Wilson R."/>
            <person name="Cheng Z."/>
            <person name="Jin W."/>
            <person name="Jiang J."/>
            <person name="Leong S.A."/>
            <person name="Iwama H."/>
            <person name="Gojobori T."/>
            <person name="Itoh T."/>
            <person name="Niimura Y."/>
            <person name="Fujii Y."/>
            <person name="Habara T."/>
            <person name="Sakai H."/>
            <person name="Sato Y."/>
            <person name="Wilson G."/>
            <person name="Kumar K."/>
            <person name="McCouch S."/>
            <person name="Juretic N."/>
            <person name="Hoen D."/>
            <person name="Wright S."/>
            <person name="Bruskiewich R."/>
            <person name="Bureau T."/>
            <person name="Miyao A."/>
            <person name="Hirochika H."/>
            <person name="Nishikawa T."/>
            <person name="Kadowaki K."/>
            <person name="Sugiura M."/>
            <person name="Burr B."/>
            <person name="Sasaki T."/>
        </authorList>
    </citation>
    <scope>NUCLEOTIDE SEQUENCE [LARGE SCALE GENOMIC DNA]</scope>
    <source>
        <strain evidence="3">cv. Nipponbare</strain>
    </source>
</reference>
<feature type="compositionally biased region" description="Basic and acidic residues" evidence="1">
    <location>
        <begin position="87"/>
        <end position="108"/>
    </location>
</feature>
<accession>Q6YVI5</accession>
<feature type="compositionally biased region" description="Low complexity" evidence="1">
    <location>
        <begin position="32"/>
        <end position="41"/>
    </location>
</feature>
<reference evidence="3" key="2">
    <citation type="journal article" date="2008" name="Nucleic Acids Res.">
        <title>The rice annotation project database (RAP-DB): 2008 update.</title>
        <authorList>
            <consortium name="The rice annotation project (RAP)"/>
        </authorList>
    </citation>
    <scope>GENOME REANNOTATION</scope>
    <source>
        <strain evidence="3">cv. Nipponbare</strain>
    </source>
</reference>
<organism evidence="2 3">
    <name type="scientific">Oryza sativa subsp. japonica</name>
    <name type="common">Rice</name>
    <dbReference type="NCBI Taxonomy" id="39947"/>
    <lineage>
        <taxon>Eukaryota</taxon>
        <taxon>Viridiplantae</taxon>
        <taxon>Streptophyta</taxon>
        <taxon>Embryophyta</taxon>
        <taxon>Tracheophyta</taxon>
        <taxon>Spermatophyta</taxon>
        <taxon>Magnoliopsida</taxon>
        <taxon>Liliopsida</taxon>
        <taxon>Poales</taxon>
        <taxon>Poaceae</taxon>
        <taxon>BOP clade</taxon>
        <taxon>Oryzoideae</taxon>
        <taxon>Oryzeae</taxon>
        <taxon>Oryzinae</taxon>
        <taxon>Oryza</taxon>
        <taxon>Oryza sativa</taxon>
    </lineage>
</organism>
<dbReference type="EMBL" id="AP005825">
    <property type="protein sequence ID" value="BAD08080.1"/>
    <property type="molecule type" value="Genomic_DNA"/>
</dbReference>